<keyword evidence="3" id="KW-1185">Reference proteome</keyword>
<evidence type="ECO:0000313" key="3">
    <source>
        <dbReference type="Proteomes" id="UP001596163"/>
    </source>
</evidence>
<comment type="caution">
    <text evidence="2">The sequence shown here is derived from an EMBL/GenBank/DDBJ whole genome shotgun (WGS) entry which is preliminary data.</text>
</comment>
<proteinExistence type="predicted"/>
<sequence length="211" mass="24295">MVLSCSGKESVEEEKMDTQPSEESMEATFQKLELGLSQKSAWKSHWTSQGINMAMEEFEWVFTDSIDPMEMPEKNPILVGDPLFPYQFAHPEGNGTVDIYSYKIEAQDGLDKPYLNPDSEVIWYRADGMKERLLFMGPSGMFEEGLWLSPSEFLVMGYFQEDEGFRPMLWLIRTDKHLLSQFKLKKVVGEYSPESYLSRRLKGLDLSTNGN</sequence>
<evidence type="ECO:0000313" key="2">
    <source>
        <dbReference type="EMBL" id="MFC5190555.1"/>
    </source>
</evidence>
<accession>A0ABW0BTE4</accession>
<name>A0ABW0BTE4_9BACT</name>
<dbReference type="Proteomes" id="UP001596163">
    <property type="component" value="Unassembled WGS sequence"/>
</dbReference>
<organism evidence="2 3">
    <name type="scientific">Algoriphagus aquatilis</name>
    <dbReference type="NCBI Taxonomy" id="490186"/>
    <lineage>
        <taxon>Bacteria</taxon>
        <taxon>Pseudomonadati</taxon>
        <taxon>Bacteroidota</taxon>
        <taxon>Cytophagia</taxon>
        <taxon>Cytophagales</taxon>
        <taxon>Cyclobacteriaceae</taxon>
        <taxon>Algoriphagus</taxon>
    </lineage>
</organism>
<evidence type="ECO:0008006" key="4">
    <source>
        <dbReference type="Google" id="ProtNLM"/>
    </source>
</evidence>
<feature type="region of interest" description="Disordered" evidence="1">
    <location>
        <begin position="1"/>
        <end position="24"/>
    </location>
</feature>
<reference evidence="3" key="1">
    <citation type="journal article" date="2019" name="Int. J. Syst. Evol. Microbiol.">
        <title>The Global Catalogue of Microorganisms (GCM) 10K type strain sequencing project: providing services to taxonomists for standard genome sequencing and annotation.</title>
        <authorList>
            <consortium name="The Broad Institute Genomics Platform"/>
            <consortium name="The Broad Institute Genome Sequencing Center for Infectious Disease"/>
            <person name="Wu L."/>
            <person name="Ma J."/>
        </authorList>
    </citation>
    <scope>NUCLEOTIDE SEQUENCE [LARGE SCALE GENOMIC DNA]</scope>
    <source>
        <strain evidence="3">CGMCC 1.7030</strain>
    </source>
</reference>
<evidence type="ECO:0000256" key="1">
    <source>
        <dbReference type="SAM" id="MobiDB-lite"/>
    </source>
</evidence>
<dbReference type="RefSeq" id="WP_377911734.1">
    <property type="nucleotide sequence ID" value="NZ_JBHSKS010000001.1"/>
</dbReference>
<gene>
    <name evidence="2" type="ORF">ACFPIK_02160</name>
</gene>
<dbReference type="EMBL" id="JBHSKS010000001">
    <property type="protein sequence ID" value="MFC5190555.1"/>
    <property type="molecule type" value="Genomic_DNA"/>
</dbReference>
<protein>
    <recommendedName>
        <fullName evidence="4">Bifunctional isocitrate dehydrogenase kinase/phosphatase</fullName>
    </recommendedName>
</protein>